<evidence type="ECO:0000313" key="2">
    <source>
        <dbReference type="EMBL" id="POR32268.1"/>
    </source>
</evidence>
<feature type="region of interest" description="Disordered" evidence="1">
    <location>
        <begin position="1"/>
        <end position="180"/>
    </location>
</feature>
<protein>
    <submittedName>
        <fullName evidence="2">Uncharacterized protein</fullName>
    </submittedName>
</protein>
<feature type="region of interest" description="Disordered" evidence="1">
    <location>
        <begin position="275"/>
        <end position="299"/>
    </location>
</feature>
<sequence>HLPEPRAGLVPRRQRLAERPPRPGVDGRHVLDEVVRPGEHLRRAVPLVSDAAPGTECTHAETYPFAPGRRTDANGRPPPHAVKQRQQPQHAPQAVQYRRRRHAQHPQQHHVRRAPHDEQRRHRRHGQHRRPRHHVEAPAPLGPQRPVEALPLDQPPRPHRELEVRRPAPDGRHHGKRDPALDVAPVRHAVVERNGHHAAVHHDEQREEEEPPAPPAVVPRVCARPERVREAAAGVGRGAPVVPCVVGGAAVAIVLGRRAVPRPGAVVALADAAPSTRTARPGRGRLREAPTADLGHGLSQQSALVVGSISPPPYPSRPSRSYAAMSLVVLFRRRGEERPGPSRSGEADTVRAATRSKSCHDVARSAGATSFSPSAPAHPPAGAARRD</sequence>
<comment type="caution">
    <text evidence="2">The sequence shown here is derived from an EMBL/GenBank/DDBJ whole genome shotgun (WGS) entry which is preliminary data.</text>
</comment>
<accession>A0A2S4KQ08</accession>
<feature type="compositionally biased region" description="Basic and acidic residues" evidence="1">
    <location>
        <begin position="156"/>
        <end position="180"/>
    </location>
</feature>
<feature type="region of interest" description="Disordered" evidence="1">
    <location>
        <begin position="199"/>
        <end position="218"/>
    </location>
</feature>
<feature type="compositionally biased region" description="Basic and acidic residues" evidence="1">
    <location>
        <begin position="15"/>
        <end position="42"/>
    </location>
</feature>
<evidence type="ECO:0000256" key="1">
    <source>
        <dbReference type="SAM" id="MobiDB-lite"/>
    </source>
</evidence>
<reference evidence="2 3" key="1">
    <citation type="submission" date="2018-01" db="EMBL/GenBank/DDBJ databases">
        <title>Harnessing the power of phylogenomics to disentangle the directionality and signatures of interkingdom host jumping in the parasitic fungal genus Tolypocladium.</title>
        <authorList>
            <person name="Quandt C.A."/>
            <person name="Patterson W."/>
            <person name="Spatafora J.W."/>
        </authorList>
    </citation>
    <scope>NUCLEOTIDE SEQUENCE [LARGE SCALE GENOMIC DNA]</scope>
    <source>
        <strain evidence="2 3">NRBC 100945</strain>
    </source>
</reference>
<feature type="compositionally biased region" description="Low complexity" evidence="1">
    <location>
        <begin position="368"/>
        <end position="387"/>
    </location>
</feature>
<feature type="region of interest" description="Disordered" evidence="1">
    <location>
        <begin position="334"/>
        <end position="387"/>
    </location>
</feature>
<dbReference type="Proteomes" id="UP000237481">
    <property type="component" value="Unassembled WGS sequence"/>
</dbReference>
<gene>
    <name evidence="2" type="ORF">TPAR_07530</name>
</gene>
<feature type="compositionally biased region" description="Basic residues" evidence="1">
    <location>
        <begin position="97"/>
        <end position="113"/>
    </location>
</feature>
<feature type="compositionally biased region" description="Basic and acidic residues" evidence="1">
    <location>
        <begin position="334"/>
        <end position="349"/>
    </location>
</feature>
<name>A0A2S4KQ08_9HYPO</name>
<keyword evidence="3" id="KW-1185">Reference proteome</keyword>
<evidence type="ECO:0000313" key="3">
    <source>
        <dbReference type="Proteomes" id="UP000237481"/>
    </source>
</evidence>
<proteinExistence type="predicted"/>
<organism evidence="2 3">
    <name type="scientific">Tolypocladium paradoxum</name>
    <dbReference type="NCBI Taxonomy" id="94208"/>
    <lineage>
        <taxon>Eukaryota</taxon>
        <taxon>Fungi</taxon>
        <taxon>Dikarya</taxon>
        <taxon>Ascomycota</taxon>
        <taxon>Pezizomycotina</taxon>
        <taxon>Sordariomycetes</taxon>
        <taxon>Hypocreomycetidae</taxon>
        <taxon>Hypocreales</taxon>
        <taxon>Ophiocordycipitaceae</taxon>
        <taxon>Tolypocladium</taxon>
    </lineage>
</organism>
<feature type="non-terminal residue" evidence="2">
    <location>
        <position position="1"/>
    </location>
</feature>
<feature type="compositionally biased region" description="Basic residues" evidence="1">
    <location>
        <begin position="121"/>
        <end position="133"/>
    </location>
</feature>
<dbReference type="AlphaFoldDB" id="A0A2S4KQ08"/>
<dbReference type="EMBL" id="PKSG01000886">
    <property type="protein sequence ID" value="POR32268.1"/>
    <property type="molecule type" value="Genomic_DNA"/>
</dbReference>